<name>A0AAN7F8K6_QUERU</name>
<gene>
    <name evidence="2" type="ORF">RGQ29_019545</name>
</gene>
<evidence type="ECO:0000313" key="2">
    <source>
        <dbReference type="EMBL" id="KAK4588577.1"/>
    </source>
</evidence>
<sequence>MAMNLNNLSDSQLKEILLQLPLKSVFQCKCVSKHWCSLISTPYFARRFVLHHHSNPQQQPFTMILVEYTNKTYEHRLLVTNSDQPELESLAAYLHRLNTSGSLLAFDPYNSICRRSFVIEKPLWEPMVFTDSLGLEVCHGCLRICQILVQSHVGIWELKDYDNEGGGKWCLEHKVSINQFVSEKSSWLTQYVHRINFVHDFIGFHPIDGDIMYLAIESNVVVCNLRRKTLKVLFFFFFFLDTEHYFTVEIALNFVLPCWPTPIPSSFLENAPK</sequence>
<dbReference type="AlphaFoldDB" id="A0AAN7F8K6"/>
<dbReference type="Proteomes" id="UP001324115">
    <property type="component" value="Unassembled WGS sequence"/>
</dbReference>
<protein>
    <recommendedName>
        <fullName evidence="1">F-box domain-containing protein</fullName>
    </recommendedName>
</protein>
<feature type="domain" description="F-box" evidence="1">
    <location>
        <begin position="13"/>
        <end position="44"/>
    </location>
</feature>
<dbReference type="Pfam" id="PF00646">
    <property type="entry name" value="F-box"/>
    <property type="match status" value="1"/>
</dbReference>
<dbReference type="EMBL" id="JAXUIC010000005">
    <property type="protein sequence ID" value="KAK4588577.1"/>
    <property type="molecule type" value="Genomic_DNA"/>
</dbReference>
<dbReference type="InterPro" id="IPR036047">
    <property type="entry name" value="F-box-like_dom_sf"/>
</dbReference>
<dbReference type="PANTHER" id="PTHR35546">
    <property type="entry name" value="F-BOX PROTEIN INTERACTION DOMAIN PROTEIN-RELATED"/>
    <property type="match status" value="1"/>
</dbReference>
<proteinExistence type="predicted"/>
<dbReference type="Gene3D" id="1.20.1280.50">
    <property type="match status" value="1"/>
</dbReference>
<dbReference type="SUPFAM" id="SSF81383">
    <property type="entry name" value="F-box domain"/>
    <property type="match status" value="1"/>
</dbReference>
<comment type="caution">
    <text evidence="2">The sequence shown here is derived from an EMBL/GenBank/DDBJ whole genome shotgun (WGS) entry which is preliminary data.</text>
</comment>
<organism evidence="2 3">
    <name type="scientific">Quercus rubra</name>
    <name type="common">Northern red oak</name>
    <name type="synonym">Quercus borealis</name>
    <dbReference type="NCBI Taxonomy" id="3512"/>
    <lineage>
        <taxon>Eukaryota</taxon>
        <taxon>Viridiplantae</taxon>
        <taxon>Streptophyta</taxon>
        <taxon>Embryophyta</taxon>
        <taxon>Tracheophyta</taxon>
        <taxon>Spermatophyta</taxon>
        <taxon>Magnoliopsida</taxon>
        <taxon>eudicotyledons</taxon>
        <taxon>Gunneridae</taxon>
        <taxon>Pentapetalae</taxon>
        <taxon>rosids</taxon>
        <taxon>fabids</taxon>
        <taxon>Fagales</taxon>
        <taxon>Fagaceae</taxon>
        <taxon>Quercus</taxon>
    </lineage>
</organism>
<evidence type="ECO:0000259" key="1">
    <source>
        <dbReference type="Pfam" id="PF00646"/>
    </source>
</evidence>
<dbReference type="InterPro" id="IPR055290">
    <property type="entry name" value="At3g26010-like"/>
</dbReference>
<reference evidence="2 3" key="1">
    <citation type="journal article" date="2023" name="G3 (Bethesda)">
        <title>A haplotype-resolved chromosome-scale genome for Quercus rubra L. provides insights into the genetics of adaptive traits for red oak species.</title>
        <authorList>
            <person name="Kapoor B."/>
            <person name="Jenkins J."/>
            <person name="Schmutz J."/>
            <person name="Zhebentyayeva T."/>
            <person name="Kuelheim C."/>
            <person name="Coggeshall M."/>
            <person name="Heim C."/>
            <person name="Lasky J.R."/>
            <person name="Leites L."/>
            <person name="Islam-Faridi N."/>
            <person name="Romero-Severson J."/>
            <person name="DeLeo V.L."/>
            <person name="Lucas S.M."/>
            <person name="Lazic D."/>
            <person name="Gailing O."/>
            <person name="Carlson J."/>
            <person name="Staton M."/>
        </authorList>
    </citation>
    <scope>NUCLEOTIDE SEQUENCE [LARGE SCALE GENOMIC DNA]</scope>
    <source>
        <strain evidence="2">Pseudo-F2</strain>
    </source>
</reference>
<accession>A0AAN7F8K6</accession>
<dbReference type="InterPro" id="IPR001810">
    <property type="entry name" value="F-box_dom"/>
</dbReference>
<keyword evidence="3" id="KW-1185">Reference proteome</keyword>
<dbReference type="PANTHER" id="PTHR35546:SF130">
    <property type="entry name" value="EXPRESSED PROTEIN"/>
    <property type="match status" value="1"/>
</dbReference>
<evidence type="ECO:0000313" key="3">
    <source>
        <dbReference type="Proteomes" id="UP001324115"/>
    </source>
</evidence>